<protein>
    <submittedName>
        <fullName evidence="2">Uncharacterized protein</fullName>
    </submittedName>
</protein>
<dbReference type="Proteomes" id="UP001497623">
    <property type="component" value="Unassembled WGS sequence"/>
</dbReference>
<dbReference type="Pfam" id="PF15299">
    <property type="entry name" value="ALS2CR8"/>
    <property type="match status" value="1"/>
</dbReference>
<reference evidence="2 3" key="1">
    <citation type="submission" date="2024-05" db="EMBL/GenBank/DDBJ databases">
        <authorList>
            <person name="Wallberg A."/>
        </authorList>
    </citation>
    <scope>NUCLEOTIDE SEQUENCE [LARGE SCALE GENOMIC DNA]</scope>
</reference>
<evidence type="ECO:0000313" key="2">
    <source>
        <dbReference type="EMBL" id="CAL4082344.1"/>
    </source>
</evidence>
<gene>
    <name evidence="2" type="ORF">MNOR_LOCUS11856</name>
</gene>
<dbReference type="AlphaFoldDB" id="A0AAV2QE43"/>
<keyword evidence="3" id="KW-1185">Reference proteome</keyword>
<dbReference type="InterPro" id="IPR029309">
    <property type="entry name" value="CaRF"/>
</dbReference>
<evidence type="ECO:0000313" key="3">
    <source>
        <dbReference type="Proteomes" id="UP001497623"/>
    </source>
</evidence>
<dbReference type="EMBL" id="CAXKWB010006325">
    <property type="protein sequence ID" value="CAL4082344.1"/>
    <property type="molecule type" value="Genomic_DNA"/>
</dbReference>
<name>A0AAV2QE43_MEGNR</name>
<dbReference type="PANTHER" id="PTHR47456:SF4">
    <property type="entry name" value="SWIM-TYPE DOMAIN-CONTAINING PROTEIN"/>
    <property type="match status" value="1"/>
</dbReference>
<organism evidence="2 3">
    <name type="scientific">Meganyctiphanes norvegica</name>
    <name type="common">Northern krill</name>
    <name type="synonym">Thysanopoda norvegica</name>
    <dbReference type="NCBI Taxonomy" id="48144"/>
    <lineage>
        <taxon>Eukaryota</taxon>
        <taxon>Metazoa</taxon>
        <taxon>Ecdysozoa</taxon>
        <taxon>Arthropoda</taxon>
        <taxon>Crustacea</taxon>
        <taxon>Multicrustacea</taxon>
        <taxon>Malacostraca</taxon>
        <taxon>Eumalacostraca</taxon>
        <taxon>Eucarida</taxon>
        <taxon>Euphausiacea</taxon>
        <taxon>Euphausiidae</taxon>
        <taxon>Meganyctiphanes</taxon>
    </lineage>
</organism>
<dbReference type="PANTHER" id="PTHR47456">
    <property type="entry name" value="PHD-TYPE DOMAIN-CONTAINING PROTEIN"/>
    <property type="match status" value="1"/>
</dbReference>
<evidence type="ECO:0000256" key="1">
    <source>
        <dbReference type="SAM" id="MobiDB-lite"/>
    </source>
</evidence>
<dbReference type="GO" id="GO:0003700">
    <property type="term" value="F:DNA-binding transcription factor activity"/>
    <property type="evidence" value="ECO:0007669"/>
    <property type="project" value="InterPro"/>
</dbReference>
<comment type="caution">
    <text evidence="2">The sequence shown here is derived from an EMBL/GenBank/DDBJ whole genome shotgun (WGS) entry which is preliminary data.</text>
</comment>
<sequence>MESSTSESTPAVSSEISYSSSPNSINKLDVNCEYEVRSEDKLKNRELDIQHVKYVIMNEINSDSYVDQAKLPQHKFVNLKIPQKVDNKNENAEENEVGQKNINSTKIKDERLLVTRANDNNQIAIGEINKNLEVGKKDNLTNIPLSMISSKGSNFKGILRLKKDSVTGKLTLIQHNPSEEELKKITEKFKGGSSVSPEIKVQRENQLRNVNIDSEILQTKPLSKLTYLSNSITEFEGKSSEIEPKLHYVEIDNAENKSNGTTISSEIKESSLVNTECSEPIMISENRSQKGPYCTPILDKSTNSVHDFEKVNYNTNINYPPPKRKRGRPRKHINVESEKNEVQTSCSSNYQDLKVQEKHNIHKKEVYKDTTKDIEIPREVNSAVDNIDQEHFEPVKDFVAARARVRDIYKRWRKKYEVIDGKPKIPAYKLAAAKQAKRQVLIRQTQKHSVFRTWDSVLGCKDRVEEEHRTKFLQTSQTKDHKMDRPLPGKNVLFQLTRTKGVSATVPYNGIPFMWIGHITYRCHLSGDRPSAKKRKDMLTFSGERQRKFTNSKKLGCPAVFTVTKVARFPDFEVSDESHCATTVGAQLRESWANHPEKCRFYLEYHVRRPSLEDHQFHDQAQSVVGFGKFQEPVDSRILKRIHELTYDGVIGAKPMREYINDFVYNTLFKDQEAPDPARRRYNPTNTDIRNAMKKARLQMRLAGISAIQVACKGVMRELSSVINNTSNEEYLSNLRDHLAHLTSTVKEGHSLQPFLQVHPPKAESPNKIVPGSKRLKVKKDAEGLEAPQTVQAIVQYPTQIPTQAETDQATQILYHYNDQNDQQQCENQYEETVTEVYYYPNEGYVEHVQQVQTHL</sequence>
<accession>A0AAV2QE43</accession>
<feature type="region of interest" description="Disordered" evidence="1">
    <location>
        <begin position="1"/>
        <end position="22"/>
    </location>
</feature>
<proteinExistence type="predicted"/>